<evidence type="ECO:0000313" key="3">
    <source>
        <dbReference type="Proteomes" id="UP001596058"/>
    </source>
</evidence>
<sequence>MSTLLTRVTAPGTMAQVRHVSPVRPGAARGLVAEVYAQVERDFGMLAPPVIMHSPAPETMAACWLLLRESLLASGTVSRVHKEVVATEVSAGNSCPYCVDVHQATLRGISRRADPGLERVASWARSSGVRETAERHPPPLLTGHSRELVAVAVTFQYLNRMVNVFLGDSPLPPEVPQGARGAALRLFGLVMRPAARRSCPKGDSLSLLPAAPPPADLAWTRGSGHLEGAFARAVEVVEEGGRRRLPESVRELVAAQVAAWEGHPPPGLGRGWVEGVVAGVPEGQRASARLALLTALASYQVDSAVVADFQRGEPDQGALIEVTSWAALTAARRVGAWLPLTQSAHT</sequence>
<dbReference type="InterPro" id="IPR003779">
    <property type="entry name" value="CMD-like"/>
</dbReference>
<feature type="domain" description="Carboxymuconolactone decarboxylase-like" evidence="1">
    <location>
        <begin position="62"/>
        <end position="107"/>
    </location>
</feature>
<dbReference type="Proteomes" id="UP001596058">
    <property type="component" value="Unassembled WGS sequence"/>
</dbReference>
<dbReference type="InterPro" id="IPR029032">
    <property type="entry name" value="AhpD-like"/>
</dbReference>
<dbReference type="EMBL" id="JBHSPA010000027">
    <property type="protein sequence ID" value="MFC5827044.1"/>
    <property type="molecule type" value="Genomic_DNA"/>
</dbReference>
<accession>A0ABW1CMQ9</accession>
<keyword evidence="3" id="KW-1185">Reference proteome</keyword>
<organism evidence="2 3">
    <name type="scientific">Nonomuraea insulae</name>
    <dbReference type="NCBI Taxonomy" id="1616787"/>
    <lineage>
        <taxon>Bacteria</taxon>
        <taxon>Bacillati</taxon>
        <taxon>Actinomycetota</taxon>
        <taxon>Actinomycetes</taxon>
        <taxon>Streptosporangiales</taxon>
        <taxon>Streptosporangiaceae</taxon>
        <taxon>Nonomuraea</taxon>
    </lineage>
</organism>
<evidence type="ECO:0000313" key="2">
    <source>
        <dbReference type="EMBL" id="MFC5827044.1"/>
    </source>
</evidence>
<dbReference type="NCBIfam" id="TIGR00778">
    <property type="entry name" value="ahpD_dom"/>
    <property type="match status" value="1"/>
</dbReference>
<dbReference type="InterPro" id="IPR004675">
    <property type="entry name" value="AhpD_core"/>
</dbReference>
<reference evidence="3" key="1">
    <citation type="journal article" date="2019" name="Int. J. Syst. Evol. Microbiol.">
        <title>The Global Catalogue of Microorganisms (GCM) 10K type strain sequencing project: providing services to taxonomists for standard genome sequencing and annotation.</title>
        <authorList>
            <consortium name="The Broad Institute Genomics Platform"/>
            <consortium name="The Broad Institute Genome Sequencing Center for Infectious Disease"/>
            <person name="Wu L."/>
            <person name="Ma J."/>
        </authorList>
    </citation>
    <scope>NUCLEOTIDE SEQUENCE [LARGE SCALE GENOMIC DNA]</scope>
    <source>
        <strain evidence="3">CCUG 53903</strain>
    </source>
</reference>
<dbReference type="Gene3D" id="1.20.1290.10">
    <property type="entry name" value="AhpD-like"/>
    <property type="match status" value="1"/>
</dbReference>
<name>A0ABW1CMQ9_9ACTN</name>
<dbReference type="SUPFAM" id="SSF69118">
    <property type="entry name" value="AhpD-like"/>
    <property type="match status" value="1"/>
</dbReference>
<comment type="caution">
    <text evidence="2">The sequence shown here is derived from an EMBL/GenBank/DDBJ whole genome shotgun (WGS) entry which is preliminary data.</text>
</comment>
<dbReference type="RefSeq" id="WP_379516545.1">
    <property type="nucleotide sequence ID" value="NZ_JBHSPA010000027.1"/>
</dbReference>
<protein>
    <submittedName>
        <fullName evidence="2">Carboxymuconolactone decarboxylase family protein</fullName>
    </submittedName>
</protein>
<proteinExistence type="predicted"/>
<dbReference type="Pfam" id="PF02627">
    <property type="entry name" value="CMD"/>
    <property type="match status" value="1"/>
</dbReference>
<evidence type="ECO:0000259" key="1">
    <source>
        <dbReference type="Pfam" id="PF02627"/>
    </source>
</evidence>
<gene>
    <name evidence="2" type="ORF">ACFPZ3_24495</name>
</gene>